<dbReference type="EMBL" id="MU827304">
    <property type="protein sequence ID" value="KAJ7365014.1"/>
    <property type="molecule type" value="Genomic_DNA"/>
</dbReference>
<dbReference type="AlphaFoldDB" id="A0A9W9YT01"/>
<protein>
    <submittedName>
        <fullName evidence="1">Uncharacterized protein</fullName>
    </submittedName>
</protein>
<proteinExistence type="predicted"/>
<evidence type="ECO:0000313" key="2">
    <source>
        <dbReference type="Proteomes" id="UP001163046"/>
    </source>
</evidence>
<accession>A0A9W9YT01</accession>
<keyword evidence="2" id="KW-1185">Reference proteome</keyword>
<gene>
    <name evidence="1" type="ORF">OS493_007653</name>
</gene>
<organism evidence="1 2">
    <name type="scientific">Desmophyllum pertusum</name>
    <dbReference type="NCBI Taxonomy" id="174260"/>
    <lineage>
        <taxon>Eukaryota</taxon>
        <taxon>Metazoa</taxon>
        <taxon>Cnidaria</taxon>
        <taxon>Anthozoa</taxon>
        <taxon>Hexacorallia</taxon>
        <taxon>Scleractinia</taxon>
        <taxon>Caryophylliina</taxon>
        <taxon>Caryophylliidae</taxon>
        <taxon>Desmophyllum</taxon>
    </lineage>
</organism>
<name>A0A9W9YT01_9CNID</name>
<evidence type="ECO:0000313" key="1">
    <source>
        <dbReference type="EMBL" id="KAJ7365014.1"/>
    </source>
</evidence>
<comment type="caution">
    <text evidence="1">The sequence shown here is derived from an EMBL/GenBank/DDBJ whole genome shotgun (WGS) entry which is preliminary data.</text>
</comment>
<reference evidence="1" key="1">
    <citation type="submission" date="2023-01" db="EMBL/GenBank/DDBJ databases">
        <title>Genome assembly of the deep-sea coral Lophelia pertusa.</title>
        <authorList>
            <person name="Herrera S."/>
            <person name="Cordes E."/>
        </authorList>
    </citation>
    <scope>NUCLEOTIDE SEQUENCE</scope>
    <source>
        <strain evidence="1">USNM1676648</strain>
        <tissue evidence="1">Polyp</tissue>
    </source>
</reference>
<sequence>MKHKVQPLLYTVPQQKSLIKVGGHYFNNCCTCKPSEEAKNPETAAELWKLSKRLVRQITLNETQVVDL</sequence>
<dbReference type="Proteomes" id="UP001163046">
    <property type="component" value="Unassembled WGS sequence"/>
</dbReference>